<accession>A0A415C308</accession>
<feature type="region of interest" description="Disordered" evidence="1">
    <location>
        <begin position="53"/>
        <end position="72"/>
    </location>
</feature>
<sequence>MSAFFLFLVSVSHSQSAEFKSTSQQDVHRHATVGNVWRPMLLLDTCGHSPQFGHSNASIRSFSSPSLRMTLS</sequence>
<gene>
    <name evidence="2" type="ORF">DW137_09425</name>
</gene>
<dbReference type="AlphaFoldDB" id="A0A415C308"/>
<organism evidence="2 3">
    <name type="scientific">Bifidobacterium bifidum</name>
    <dbReference type="NCBI Taxonomy" id="1681"/>
    <lineage>
        <taxon>Bacteria</taxon>
        <taxon>Bacillati</taxon>
        <taxon>Actinomycetota</taxon>
        <taxon>Actinomycetes</taxon>
        <taxon>Bifidobacteriales</taxon>
        <taxon>Bifidobacteriaceae</taxon>
        <taxon>Bifidobacterium</taxon>
    </lineage>
</organism>
<name>A0A415C308_BIFBI</name>
<reference evidence="2 3" key="1">
    <citation type="submission" date="2018-08" db="EMBL/GenBank/DDBJ databases">
        <title>A genome reference for cultivated species of the human gut microbiota.</title>
        <authorList>
            <person name="Zou Y."/>
            <person name="Xue W."/>
            <person name="Luo G."/>
        </authorList>
    </citation>
    <scope>NUCLEOTIDE SEQUENCE [LARGE SCALE GENOMIC DNA]</scope>
    <source>
        <strain evidence="2 3">AM12-10</strain>
    </source>
</reference>
<evidence type="ECO:0000313" key="2">
    <source>
        <dbReference type="EMBL" id="RHJ22039.1"/>
    </source>
</evidence>
<evidence type="ECO:0000256" key="1">
    <source>
        <dbReference type="SAM" id="MobiDB-lite"/>
    </source>
</evidence>
<dbReference type="EMBL" id="QRLR01000006">
    <property type="protein sequence ID" value="RHJ22039.1"/>
    <property type="molecule type" value="Genomic_DNA"/>
</dbReference>
<comment type="caution">
    <text evidence="2">The sequence shown here is derived from an EMBL/GenBank/DDBJ whole genome shotgun (WGS) entry which is preliminary data.</text>
</comment>
<protein>
    <submittedName>
        <fullName evidence="2">Uncharacterized protein</fullName>
    </submittedName>
</protein>
<evidence type="ECO:0000313" key="3">
    <source>
        <dbReference type="Proteomes" id="UP000283727"/>
    </source>
</evidence>
<dbReference type="Proteomes" id="UP000283727">
    <property type="component" value="Unassembled WGS sequence"/>
</dbReference>
<proteinExistence type="predicted"/>